<feature type="domain" description="Protein kinase" evidence="2">
    <location>
        <begin position="622"/>
        <end position="770"/>
    </location>
</feature>
<feature type="non-terminal residue" evidence="3">
    <location>
        <position position="770"/>
    </location>
</feature>
<dbReference type="GO" id="GO:0004674">
    <property type="term" value="F:protein serine/threonine kinase activity"/>
    <property type="evidence" value="ECO:0007669"/>
    <property type="project" value="TreeGrafter"/>
</dbReference>
<organism evidence="3 4">
    <name type="scientific">Auricularia subglabra (strain TFB-10046 / SS5)</name>
    <name type="common">White-rot fungus</name>
    <name type="synonym">Auricularia delicata (strain TFB10046)</name>
    <dbReference type="NCBI Taxonomy" id="717982"/>
    <lineage>
        <taxon>Eukaryota</taxon>
        <taxon>Fungi</taxon>
        <taxon>Dikarya</taxon>
        <taxon>Basidiomycota</taxon>
        <taxon>Agaricomycotina</taxon>
        <taxon>Agaricomycetes</taxon>
        <taxon>Auriculariales</taxon>
        <taxon>Auriculariaceae</taxon>
        <taxon>Auricularia</taxon>
    </lineage>
</organism>
<evidence type="ECO:0000259" key="2">
    <source>
        <dbReference type="PROSITE" id="PS50011"/>
    </source>
</evidence>
<sequence>MRLDHPNVEPLCGIAAYLECQSSSSVRRYFEDIGIVSPFQVNGNIRSYIEAQQLESHPNIMHLKLQLLSDVASGLEYLINREIHHGSLRGTNVLISSERRAVLSIPSALWRDNGEYSASVSDHDDTLIRWMAPEEVQFGHEGLGQGTLRGCDIWSFGSLCIEVFTECPPYQELRTKIQVISQLGQRQAPQRPPSLDDPLWELCCSCWQAYSWNRIHPDDLQKKLHELEAKYHRQFPTHYTAWSSNLEGAADLTTEISDVSVSPYIYSDFADVYRGWRSRHDGSEEVALKVPRVNGAKGASFMAVGRPPALVYPLCKFGDVKGFLQLQLSNPSLLGQKLVILEEVFQAVHYLHNHMPPITHGHLKGVRMFLFQHFRERQLAQDNIMVASDGTAYLCDFSLAEMDPGPAADPPPGDDVDEAPKLTSLWQRISSAFVRRSPVGRSPTSETHATVDAPQATERASPISASDALSTVSYTSPTASVVKGSYRWMAPELLDERTRRTPETDIWACGCLILEILSLTIPYKDFSNDAMVIGALLHKQSPSRPKGIPDELWELCERCWAVEASQRPDIATVLEVIGKARTMYPSTKTDTSQFHAISPDAPTFENDRALFVDEDITTKISNVSPHSSAGGAFSDIYQAELATAHGTIKVAIKNIREYTSKQKALALFKREITVWCKLEHPNILRLFGLSWNHDTRNLPGMVSPWCSNGDASSFLCKQTTAGANLQLIKYHMRRSRRLCVVELGVELGQLFGALAFEQLLLFGENLVSSK</sequence>
<name>J0WVU4_AURST</name>
<dbReference type="Pfam" id="PF07714">
    <property type="entry name" value="PK_Tyr_Ser-Thr"/>
    <property type="match status" value="3"/>
</dbReference>
<dbReference type="Gene3D" id="1.10.510.10">
    <property type="entry name" value="Transferase(Phosphotransferase) domain 1"/>
    <property type="match status" value="4"/>
</dbReference>
<dbReference type="GO" id="GO:0005524">
    <property type="term" value="F:ATP binding"/>
    <property type="evidence" value="ECO:0007669"/>
    <property type="project" value="InterPro"/>
</dbReference>
<evidence type="ECO:0000313" key="3">
    <source>
        <dbReference type="EMBL" id="EJD37365.1"/>
    </source>
</evidence>
<reference evidence="4" key="1">
    <citation type="journal article" date="2012" name="Science">
        <title>The Paleozoic origin of enzymatic lignin decomposition reconstructed from 31 fungal genomes.</title>
        <authorList>
            <person name="Floudas D."/>
            <person name="Binder M."/>
            <person name="Riley R."/>
            <person name="Barry K."/>
            <person name="Blanchette R.A."/>
            <person name="Henrissat B."/>
            <person name="Martinez A.T."/>
            <person name="Otillar R."/>
            <person name="Spatafora J.W."/>
            <person name="Yadav J.S."/>
            <person name="Aerts A."/>
            <person name="Benoit I."/>
            <person name="Boyd A."/>
            <person name="Carlson A."/>
            <person name="Copeland A."/>
            <person name="Coutinho P.M."/>
            <person name="de Vries R.P."/>
            <person name="Ferreira P."/>
            <person name="Findley K."/>
            <person name="Foster B."/>
            <person name="Gaskell J."/>
            <person name="Glotzer D."/>
            <person name="Gorecki P."/>
            <person name="Heitman J."/>
            <person name="Hesse C."/>
            <person name="Hori C."/>
            <person name="Igarashi K."/>
            <person name="Jurgens J.A."/>
            <person name="Kallen N."/>
            <person name="Kersten P."/>
            <person name="Kohler A."/>
            <person name="Kuees U."/>
            <person name="Kumar T.K.A."/>
            <person name="Kuo A."/>
            <person name="LaButti K."/>
            <person name="Larrondo L.F."/>
            <person name="Lindquist E."/>
            <person name="Ling A."/>
            <person name="Lombard V."/>
            <person name="Lucas S."/>
            <person name="Lundell T."/>
            <person name="Martin R."/>
            <person name="McLaughlin D.J."/>
            <person name="Morgenstern I."/>
            <person name="Morin E."/>
            <person name="Murat C."/>
            <person name="Nagy L.G."/>
            <person name="Nolan M."/>
            <person name="Ohm R.A."/>
            <person name="Patyshakuliyeva A."/>
            <person name="Rokas A."/>
            <person name="Ruiz-Duenas F.J."/>
            <person name="Sabat G."/>
            <person name="Salamov A."/>
            <person name="Samejima M."/>
            <person name="Schmutz J."/>
            <person name="Slot J.C."/>
            <person name="St John F."/>
            <person name="Stenlid J."/>
            <person name="Sun H."/>
            <person name="Sun S."/>
            <person name="Syed K."/>
            <person name="Tsang A."/>
            <person name="Wiebenga A."/>
            <person name="Young D."/>
            <person name="Pisabarro A."/>
            <person name="Eastwood D.C."/>
            <person name="Martin F."/>
            <person name="Cullen D."/>
            <person name="Grigoriev I.V."/>
            <person name="Hibbett D.S."/>
        </authorList>
    </citation>
    <scope>NUCLEOTIDE SEQUENCE [LARGE SCALE GENOMIC DNA]</scope>
    <source>
        <strain evidence="4">TFB10046</strain>
    </source>
</reference>
<dbReference type="InParanoid" id="J0WVU4"/>
<dbReference type="eggNOG" id="KOG0192">
    <property type="taxonomic scope" value="Eukaryota"/>
</dbReference>
<evidence type="ECO:0000313" key="4">
    <source>
        <dbReference type="Proteomes" id="UP000006514"/>
    </source>
</evidence>
<dbReference type="PANTHER" id="PTHR44329">
    <property type="entry name" value="SERINE/THREONINE-PROTEIN KINASE TNNI3K-RELATED"/>
    <property type="match status" value="1"/>
</dbReference>
<dbReference type="InterPro" id="IPR011009">
    <property type="entry name" value="Kinase-like_dom_sf"/>
</dbReference>
<protein>
    <submittedName>
        <fullName evidence="3">Kinase-like protein</fullName>
    </submittedName>
</protein>
<dbReference type="AlphaFoldDB" id="J0WVU4"/>
<feature type="domain" description="Protein kinase" evidence="2">
    <location>
        <begin position="177"/>
        <end position="587"/>
    </location>
</feature>
<keyword evidence="3" id="KW-0808">Transferase</keyword>
<dbReference type="SUPFAM" id="SSF56112">
    <property type="entry name" value="Protein kinase-like (PK-like)"/>
    <property type="match status" value="3"/>
</dbReference>
<evidence type="ECO:0000256" key="1">
    <source>
        <dbReference type="SAM" id="MobiDB-lite"/>
    </source>
</evidence>
<dbReference type="InterPro" id="IPR000719">
    <property type="entry name" value="Prot_kinase_dom"/>
</dbReference>
<dbReference type="Proteomes" id="UP000006514">
    <property type="component" value="Unassembled WGS sequence"/>
</dbReference>
<keyword evidence="3" id="KW-0418">Kinase</keyword>
<dbReference type="InterPro" id="IPR001245">
    <property type="entry name" value="Ser-Thr/Tyr_kinase_cat_dom"/>
</dbReference>
<keyword evidence="4" id="KW-1185">Reference proteome</keyword>
<dbReference type="KEGG" id="adl:AURDEDRAFT_154402"/>
<gene>
    <name evidence="3" type="ORF">AURDEDRAFT_154402</name>
</gene>
<dbReference type="EMBL" id="JH687843">
    <property type="protein sequence ID" value="EJD37365.1"/>
    <property type="molecule type" value="Genomic_DNA"/>
</dbReference>
<feature type="region of interest" description="Disordered" evidence="1">
    <location>
        <begin position="436"/>
        <end position="464"/>
    </location>
</feature>
<accession>J0WVU4</accession>
<proteinExistence type="predicted"/>
<dbReference type="OrthoDB" id="4062651at2759"/>
<dbReference type="PROSITE" id="PS50011">
    <property type="entry name" value="PROTEIN_KINASE_DOM"/>
    <property type="match status" value="2"/>
</dbReference>
<dbReference type="InterPro" id="IPR051681">
    <property type="entry name" value="Ser/Thr_Kinases-Pseudokinases"/>
</dbReference>